<dbReference type="EMBL" id="JBBVGT010000003">
    <property type="protein sequence ID" value="MFB5946988.1"/>
    <property type="molecule type" value="Genomic_DNA"/>
</dbReference>
<accession>A0ABV5CI42</accession>
<protein>
    <recommendedName>
        <fullName evidence="3">Molecular chaperone</fullName>
    </recommendedName>
</protein>
<evidence type="ECO:0000313" key="2">
    <source>
        <dbReference type="Proteomes" id="UP001580928"/>
    </source>
</evidence>
<comment type="caution">
    <text evidence="1">The sequence shown here is derived from an EMBL/GenBank/DDBJ whole genome shotgun (WGS) entry which is preliminary data.</text>
</comment>
<dbReference type="Proteomes" id="UP001580928">
    <property type="component" value="Unassembled WGS sequence"/>
</dbReference>
<sequence>MLPILGHAQTSLSVSPPRTYFTLGPGQVETKKLLVSNPSKTQTLELAVSFNDWEYDSLGNNVIKEAGELKTSAAEWIEILPQSFFSLAPGASHELDIRMRVPDTLSEEIPVHTAMIFLTQINPSDGVDEKGANIKIAVRSGVKVYHRNNISRAADLEIMGFAHKVEQNDKLQFVFENKGNVWSDGTITCEVLNQNTGKKTKLDDIVFYSMPGDKRTVYFQLPENLAVGKYIASAIVDYEHASAVKMAELSFTYE</sequence>
<keyword evidence="2" id="KW-1185">Reference proteome</keyword>
<name>A0ABV5CI42_9SPHI</name>
<gene>
    <name evidence="1" type="ORF">WKR92_14235</name>
</gene>
<evidence type="ECO:0000313" key="1">
    <source>
        <dbReference type="EMBL" id="MFB5946988.1"/>
    </source>
</evidence>
<reference evidence="1 2" key="1">
    <citation type="submission" date="2024-04" db="EMBL/GenBank/DDBJ databases">
        <title>Albibacterium profundi sp. nov., isolated from sediment of the Challenger Deep of Mariana Trench.</title>
        <authorList>
            <person name="Wang Y."/>
        </authorList>
    </citation>
    <scope>NUCLEOTIDE SEQUENCE [LARGE SCALE GENOMIC DNA]</scope>
    <source>
        <strain evidence="1 2">RHL897</strain>
    </source>
</reference>
<proteinExistence type="predicted"/>
<dbReference type="RefSeq" id="WP_375558517.1">
    <property type="nucleotide sequence ID" value="NZ_JBBVGT010000003.1"/>
</dbReference>
<organism evidence="1 2">
    <name type="scientific">Albibacterium profundi</name>
    <dbReference type="NCBI Taxonomy" id="3134906"/>
    <lineage>
        <taxon>Bacteria</taxon>
        <taxon>Pseudomonadati</taxon>
        <taxon>Bacteroidota</taxon>
        <taxon>Sphingobacteriia</taxon>
        <taxon>Sphingobacteriales</taxon>
        <taxon>Sphingobacteriaceae</taxon>
        <taxon>Albibacterium</taxon>
    </lineage>
</organism>
<evidence type="ECO:0008006" key="3">
    <source>
        <dbReference type="Google" id="ProtNLM"/>
    </source>
</evidence>